<accession>A0A330HT38</accession>
<comment type="caution">
    <text evidence="11">The sequence shown here is derived from an EMBL/GenBank/DDBJ whole genome shotgun (WGS) entry which is preliminary data.</text>
</comment>
<evidence type="ECO:0000259" key="9">
    <source>
        <dbReference type="Pfam" id="PF00535"/>
    </source>
</evidence>
<evidence type="ECO:0000256" key="7">
    <source>
        <dbReference type="ARBA" id="ARBA00023136"/>
    </source>
</evidence>
<evidence type="ECO:0000256" key="6">
    <source>
        <dbReference type="ARBA" id="ARBA00022989"/>
    </source>
</evidence>
<dbReference type="InterPro" id="IPR029044">
    <property type="entry name" value="Nucleotide-diphossugar_trans"/>
</dbReference>
<comment type="similarity">
    <text evidence="2">Belongs to the glycosyltransferase 2 family.</text>
</comment>
<evidence type="ECO:0000256" key="4">
    <source>
        <dbReference type="ARBA" id="ARBA00022679"/>
    </source>
</evidence>
<feature type="domain" description="GtrA/DPMS transmembrane" evidence="10">
    <location>
        <begin position="265"/>
        <end position="380"/>
    </location>
</feature>
<keyword evidence="7 8" id="KW-0472">Membrane</keyword>
<evidence type="ECO:0000256" key="3">
    <source>
        <dbReference type="ARBA" id="ARBA00022676"/>
    </source>
</evidence>
<evidence type="ECO:0000313" key="12">
    <source>
        <dbReference type="Proteomes" id="UP000251558"/>
    </source>
</evidence>
<dbReference type="RefSeq" id="WP_112098096.1">
    <property type="nucleotide sequence ID" value="NZ_QMBP01000006.1"/>
</dbReference>
<evidence type="ECO:0000256" key="1">
    <source>
        <dbReference type="ARBA" id="ARBA00004141"/>
    </source>
</evidence>
<reference evidence="11 12" key="2">
    <citation type="submission" date="2018-07" db="EMBL/GenBank/DDBJ databases">
        <title>Diversity of Mesorhizobium strains in Brazil.</title>
        <authorList>
            <person name="Helene L.C.F."/>
            <person name="Dall'Agnol R."/>
            <person name="Delamuta J.R.M."/>
            <person name="Hungria M."/>
        </authorList>
    </citation>
    <scope>NUCLEOTIDE SEQUENCE [LARGE SCALE GENOMIC DNA]</scope>
    <source>
        <strain evidence="11 12">AC99b</strain>
    </source>
</reference>
<evidence type="ECO:0000256" key="5">
    <source>
        <dbReference type="ARBA" id="ARBA00022692"/>
    </source>
</evidence>
<organism evidence="11 12">
    <name type="scientific">Mesorhizobium hawassense</name>
    <dbReference type="NCBI Taxonomy" id="1209954"/>
    <lineage>
        <taxon>Bacteria</taxon>
        <taxon>Pseudomonadati</taxon>
        <taxon>Pseudomonadota</taxon>
        <taxon>Alphaproteobacteria</taxon>
        <taxon>Hyphomicrobiales</taxon>
        <taxon>Phyllobacteriaceae</taxon>
        <taxon>Mesorhizobium</taxon>
    </lineage>
</organism>
<evidence type="ECO:0000259" key="10">
    <source>
        <dbReference type="Pfam" id="PF04138"/>
    </source>
</evidence>
<evidence type="ECO:0000313" key="11">
    <source>
        <dbReference type="EMBL" id="RAZ90024.1"/>
    </source>
</evidence>
<sequence length="383" mass="41048">MNQATTGTPLGANPARGDAVAMRGCAELSIVVPTLNERANVGLLVARLREALARIEWEVVFVDDDSKDGTIAAVRDIAAIDYRVRAIRRIARRGLAGACLEGILSSSAPIVAVMDGDLQHDETRLSAMFEIVRGGGADMVIASRYQEDGSADGAMTQLRTSGSRLATRLAQSLLKTPIHDPMSGFFMARREIVDAVAPRLSRQGFKILLDIVASSPAMRIKEIPYAFGPRLHGQSKLDSMVVAEYIGLLIAKASGDLISTRFLAFGMVGSAGVAVHLTALHALLSRGLPFAAAQTAAMFTAMAFNYSLNNAFTYRDLRRRGWHFLTGFGLFAALCSFGVVAGVGVSSLLYTNPSRWWVAGLAAAAVGTAWNYVTNSAITWRPR</sequence>
<dbReference type="PANTHER" id="PTHR43398:SF1">
    <property type="entry name" value="DOLICHOL-PHOSPHATE MANNOSYLTRANSFERASE SUBUNIT 1"/>
    <property type="match status" value="1"/>
</dbReference>
<protein>
    <submittedName>
        <fullName evidence="11">Glycosyltransferase family 2 protein</fullName>
    </submittedName>
</protein>
<dbReference type="GO" id="GO:0004582">
    <property type="term" value="F:dolichyl-phosphate beta-D-mannosyltransferase activity"/>
    <property type="evidence" value="ECO:0007669"/>
    <property type="project" value="InterPro"/>
</dbReference>
<dbReference type="GO" id="GO:0016020">
    <property type="term" value="C:membrane"/>
    <property type="evidence" value="ECO:0007669"/>
    <property type="project" value="UniProtKB-SubCell"/>
</dbReference>
<feature type="transmembrane region" description="Helical" evidence="8">
    <location>
        <begin position="356"/>
        <end position="373"/>
    </location>
</feature>
<dbReference type="EMBL" id="QMBP01000006">
    <property type="protein sequence ID" value="RAZ90024.1"/>
    <property type="molecule type" value="Genomic_DNA"/>
</dbReference>
<dbReference type="CDD" id="cd06442">
    <property type="entry name" value="DPM1_like"/>
    <property type="match status" value="1"/>
</dbReference>
<keyword evidence="4 11" id="KW-0808">Transferase</keyword>
<dbReference type="AlphaFoldDB" id="A0A330HT38"/>
<reference evidence="12" key="1">
    <citation type="submission" date="2018-06" db="EMBL/GenBank/DDBJ databases">
        <authorList>
            <person name="Helene L.C."/>
            <person name="Dall'Agnol R."/>
            <person name="Delamuta J.R."/>
            <person name="Hungria M."/>
        </authorList>
    </citation>
    <scope>NUCLEOTIDE SEQUENCE [LARGE SCALE GENOMIC DNA]</scope>
    <source>
        <strain evidence="12">AC99b</strain>
    </source>
</reference>
<dbReference type="Pfam" id="PF04138">
    <property type="entry name" value="GtrA_DPMS_TM"/>
    <property type="match status" value="1"/>
</dbReference>
<dbReference type="Pfam" id="PF00535">
    <property type="entry name" value="Glycos_transf_2"/>
    <property type="match status" value="1"/>
</dbReference>
<feature type="transmembrane region" description="Helical" evidence="8">
    <location>
        <begin position="328"/>
        <end position="350"/>
    </location>
</feature>
<dbReference type="OrthoDB" id="9811222at2"/>
<keyword evidence="5 8" id="KW-0812">Transmembrane</keyword>
<dbReference type="InterPro" id="IPR001173">
    <property type="entry name" value="Glyco_trans_2-like"/>
</dbReference>
<feature type="transmembrane region" description="Helical" evidence="8">
    <location>
        <begin position="290"/>
        <end position="308"/>
    </location>
</feature>
<dbReference type="GO" id="GO:0000271">
    <property type="term" value="P:polysaccharide biosynthetic process"/>
    <property type="evidence" value="ECO:0007669"/>
    <property type="project" value="InterPro"/>
</dbReference>
<name>A0A330HT38_9HYPH</name>
<dbReference type="PANTHER" id="PTHR43398">
    <property type="entry name" value="DOLICHOL-PHOSPHATE MANNOSYLTRANSFERASE SUBUNIT 1"/>
    <property type="match status" value="1"/>
</dbReference>
<dbReference type="GO" id="GO:0009247">
    <property type="term" value="P:glycolipid biosynthetic process"/>
    <property type="evidence" value="ECO:0007669"/>
    <property type="project" value="TreeGrafter"/>
</dbReference>
<dbReference type="InterPro" id="IPR007267">
    <property type="entry name" value="GtrA_DPMS_TM"/>
</dbReference>
<dbReference type="Gene3D" id="3.90.550.10">
    <property type="entry name" value="Spore Coat Polysaccharide Biosynthesis Protein SpsA, Chain A"/>
    <property type="match status" value="1"/>
</dbReference>
<evidence type="ECO:0000256" key="8">
    <source>
        <dbReference type="SAM" id="Phobius"/>
    </source>
</evidence>
<feature type="domain" description="Glycosyltransferase 2-like" evidence="9">
    <location>
        <begin position="29"/>
        <end position="194"/>
    </location>
</feature>
<feature type="transmembrane region" description="Helical" evidence="8">
    <location>
        <begin position="262"/>
        <end position="284"/>
    </location>
</feature>
<comment type="subcellular location">
    <subcellularLocation>
        <location evidence="1">Membrane</location>
        <topology evidence="1">Multi-pass membrane protein</topology>
    </subcellularLocation>
</comment>
<keyword evidence="12" id="KW-1185">Reference proteome</keyword>
<dbReference type="SUPFAM" id="SSF53448">
    <property type="entry name" value="Nucleotide-diphospho-sugar transferases"/>
    <property type="match status" value="1"/>
</dbReference>
<keyword evidence="3" id="KW-0328">Glycosyltransferase</keyword>
<gene>
    <name evidence="11" type="ORF">DPM33_14350</name>
</gene>
<dbReference type="Proteomes" id="UP000251558">
    <property type="component" value="Unassembled WGS sequence"/>
</dbReference>
<evidence type="ECO:0000256" key="2">
    <source>
        <dbReference type="ARBA" id="ARBA00006739"/>
    </source>
</evidence>
<keyword evidence="6 8" id="KW-1133">Transmembrane helix</keyword>
<dbReference type="InterPro" id="IPR039528">
    <property type="entry name" value="DPM1-like"/>
</dbReference>
<proteinExistence type="inferred from homology"/>